<keyword evidence="2" id="KW-1185">Reference proteome</keyword>
<accession>A0ABQ2CWV0</accession>
<dbReference type="EMBL" id="BMOD01000003">
    <property type="protein sequence ID" value="GGJ28817.1"/>
    <property type="molecule type" value="Genomic_DNA"/>
</dbReference>
<protein>
    <submittedName>
        <fullName evidence="1">Uncharacterized protein</fullName>
    </submittedName>
</protein>
<proteinExistence type="predicted"/>
<reference evidence="2" key="1">
    <citation type="journal article" date="2019" name="Int. J. Syst. Evol. Microbiol.">
        <title>The Global Catalogue of Microorganisms (GCM) 10K type strain sequencing project: providing services to taxonomists for standard genome sequencing and annotation.</title>
        <authorList>
            <consortium name="The Broad Institute Genomics Platform"/>
            <consortium name="The Broad Institute Genome Sequencing Center for Infectious Disease"/>
            <person name="Wu L."/>
            <person name="Ma J."/>
        </authorList>
    </citation>
    <scope>NUCLEOTIDE SEQUENCE [LARGE SCALE GENOMIC DNA]</scope>
    <source>
        <strain evidence="2">JCM 14370</strain>
    </source>
</reference>
<evidence type="ECO:0000313" key="2">
    <source>
        <dbReference type="Proteomes" id="UP000632222"/>
    </source>
</evidence>
<comment type="caution">
    <text evidence="1">The sequence shown here is derived from an EMBL/GenBank/DDBJ whole genome shotgun (WGS) entry which is preliminary data.</text>
</comment>
<dbReference type="Proteomes" id="UP000632222">
    <property type="component" value="Unassembled WGS sequence"/>
</dbReference>
<dbReference type="RefSeq" id="WP_189001686.1">
    <property type="nucleotide sequence ID" value="NZ_BMOD01000003.1"/>
</dbReference>
<gene>
    <name evidence="1" type="ORF">GCM10008938_13640</name>
</gene>
<sequence>MLLVLEAQQPQVLQAVHRQVQVLVVQAQQSQDQALEPLEGLWMPFEVWLLPLEQQEVPEKPEGFAEKNCCGNTENPDWDAGTCAAARIVRIAHVDVPELLQCWKHHLQGGLCLFGAGFGCV</sequence>
<organism evidence="1 2">
    <name type="scientific">Deinococcus roseus</name>
    <dbReference type="NCBI Taxonomy" id="392414"/>
    <lineage>
        <taxon>Bacteria</taxon>
        <taxon>Thermotogati</taxon>
        <taxon>Deinococcota</taxon>
        <taxon>Deinococci</taxon>
        <taxon>Deinococcales</taxon>
        <taxon>Deinococcaceae</taxon>
        <taxon>Deinococcus</taxon>
    </lineage>
</organism>
<evidence type="ECO:0000313" key="1">
    <source>
        <dbReference type="EMBL" id="GGJ28817.1"/>
    </source>
</evidence>
<name>A0ABQ2CWV0_9DEIO</name>